<name>A0ACC3C5C1_PYRYE</name>
<sequence length="155" mass="16343">MARAIVVRVPLAYISSSVPRGVCAVGGIEALANARPLWALVCLCALRCCRNERGAVLFSACPLTFWGRALLALCSAHVSRILISSDEDAIYRQMLSLPVPGLLVSCSFLMYEDALCWLTDPLPADVVQAAAPSELLACAAPTPIDGGWLAVASKG</sequence>
<reference evidence="1" key="1">
    <citation type="submission" date="2019-11" db="EMBL/GenBank/DDBJ databases">
        <title>Nori genome reveals adaptations in red seaweeds to the harsh intertidal environment.</title>
        <authorList>
            <person name="Wang D."/>
            <person name="Mao Y."/>
        </authorList>
    </citation>
    <scope>NUCLEOTIDE SEQUENCE</scope>
    <source>
        <tissue evidence="1">Gametophyte</tissue>
    </source>
</reference>
<protein>
    <submittedName>
        <fullName evidence="1">Uncharacterized protein</fullName>
    </submittedName>
</protein>
<comment type="caution">
    <text evidence="1">The sequence shown here is derived from an EMBL/GenBank/DDBJ whole genome shotgun (WGS) entry which is preliminary data.</text>
</comment>
<proteinExistence type="predicted"/>
<dbReference type="EMBL" id="CM020619">
    <property type="protein sequence ID" value="KAK1865372.1"/>
    <property type="molecule type" value="Genomic_DNA"/>
</dbReference>
<keyword evidence="2" id="KW-1185">Reference proteome</keyword>
<dbReference type="Proteomes" id="UP000798662">
    <property type="component" value="Chromosome 2"/>
</dbReference>
<evidence type="ECO:0000313" key="1">
    <source>
        <dbReference type="EMBL" id="KAK1865372.1"/>
    </source>
</evidence>
<evidence type="ECO:0000313" key="2">
    <source>
        <dbReference type="Proteomes" id="UP000798662"/>
    </source>
</evidence>
<organism evidence="1 2">
    <name type="scientific">Pyropia yezoensis</name>
    <name type="common">Susabi-nori</name>
    <name type="synonym">Porphyra yezoensis</name>
    <dbReference type="NCBI Taxonomy" id="2788"/>
    <lineage>
        <taxon>Eukaryota</taxon>
        <taxon>Rhodophyta</taxon>
        <taxon>Bangiophyceae</taxon>
        <taxon>Bangiales</taxon>
        <taxon>Bangiaceae</taxon>
        <taxon>Pyropia</taxon>
    </lineage>
</organism>
<accession>A0ACC3C5C1</accession>
<gene>
    <name evidence="1" type="ORF">I4F81_007904</name>
</gene>